<comment type="caution">
    <text evidence="2">The sequence shown here is derived from an EMBL/GenBank/DDBJ whole genome shotgun (WGS) entry which is preliminary data.</text>
</comment>
<reference evidence="2 3" key="1">
    <citation type="submission" date="2023-12" db="EMBL/GenBank/DDBJ databases">
        <title>Gut-associated functions are favored during microbiome assembly across C. elegans life.</title>
        <authorList>
            <person name="Zimmermann J."/>
        </authorList>
    </citation>
    <scope>NUCLEOTIDE SEQUENCE [LARGE SCALE GENOMIC DNA]</scope>
    <source>
        <strain evidence="2 3">JUb134</strain>
    </source>
</reference>
<evidence type="ECO:0000313" key="3">
    <source>
        <dbReference type="Proteomes" id="UP001380365"/>
    </source>
</evidence>
<organism evidence="2 3">
    <name type="scientific">Sphingomonas molluscorum</name>
    <dbReference type="NCBI Taxonomy" id="418184"/>
    <lineage>
        <taxon>Bacteria</taxon>
        <taxon>Pseudomonadati</taxon>
        <taxon>Pseudomonadota</taxon>
        <taxon>Alphaproteobacteria</taxon>
        <taxon>Sphingomonadales</taxon>
        <taxon>Sphingomonadaceae</taxon>
        <taxon>Sphingomonas</taxon>
    </lineage>
</organism>
<proteinExistence type="predicted"/>
<feature type="region of interest" description="Disordered" evidence="1">
    <location>
        <begin position="89"/>
        <end position="121"/>
    </location>
</feature>
<gene>
    <name evidence="2" type="ORF">WH159_12535</name>
</gene>
<evidence type="ECO:0000256" key="1">
    <source>
        <dbReference type="SAM" id="MobiDB-lite"/>
    </source>
</evidence>
<accession>A0ABU8Q760</accession>
<protein>
    <submittedName>
        <fullName evidence="2">DUF1376 domain-containing protein</fullName>
    </submittedName>
</protein>
<evidence type="ECO:0000313" key="2">
    <source>
        <dbReference type="EMBL" id="MEJ5095362.1"/>
    </source>
</evidence>
<sequence length="247" mass="26956">MAEFPALPLWTDSYLADTRHLSTLEHGAYVLLLMEAWRRPTCSLPDNEAVLARLAGLSEAEWEGIRGNVMAFWTRDGRSRTWTQKRLTKQREFTAKHSKSQSEKAAKRWDKTRKGNAAALPDGCRGDASISISSSVSKDTGAGAPVEDPVKALIDTGIALLGAAGIPANRARSIIGKWRKDHGDAPTLAAIVAARDHGVTQPVEWISGRFRSATAEEDEAAAIRRATVERYKRLVGPPMLAVKGRMS</sequence>
<dbReference type="Proteomes" id="UP001380365">
    <property type="component" value="Unassembled WGS sequence"/>
</dbReference>
<dbReference type="RefSeq" id="WP_132884584.1">
    <property type="nucleotide sequence ID" value="NZ_JBBGZA010000001.1"/>
</dbReference>
<dbReference type="EMBL" id="JBBGZA010000001">
    <property type="protein sequence ID" value="MEJ5095362.1"/>
    <property type="molecule type" value="Genomic_DNA"/>
</dbReference>
<name>A0ABU8Q760_9SPHN</name>
<feature type="compositionally biased region" description="Basic and acidic residues" evidence="1">
    <location>
        <begin position="89"/>
        <end position="113"/>
    </location>
</feature>
<keyword evidence="3" id="KW-1185">Reference proteome</keyword>
<dbReference type="InterPro" id="IPR010781">
    <property type="entry name" value="DUF1376"/>
</dbReference>
<dbReference type="Pfam" id="PF07120">
    <property type="entry name" value="DUF1376"/>
    <property type="match status" value="1"/>
</dbReference>